<reference evidence="3" key="1">
    <citation type="submission" date="2017-02" db="UniProtKB">
        <authorList>
            <consortium name="WormBaseParasite"/>
        </authorList>
    </citation>
    <scope>IDENTIFICATION</scope>
</reference>
<protein>
    <submittedName>
        <fullName evidence="3">DUF1269 domain-containing protein</fullName>
    </submittedName>
</protein>
<sequence length="159" mass="16934">MPTTLRQQKLLAFRNPFRTLAESKVRKSIGKMSVAYFNEIVRVVNHSAPLKKTVGGVAAQTGYAAAGTALGGLLMGPGGALIGGIMGALMGYQNVSDYDGLVYALGAMSDQEKQLVSQRVQALVGSVSIEELVRYVSTEAHRELLLGVLSEFVKTRSTS</sequence>
<keyword evidence="2" id="KW-1185">Reference proteome</keyword>
<dbReference type="OMA" id="YEKPANQ"/>
<dbReference type="Proteomes" id="UP000271162">
    <property type="component" value="Unassembled WGS sequence"/>
</dbReference>
<evidence type="ECO:0000313" key="1">
    <source>
        <dbReference type="EMBL" id="VDL79169.1"/>
    </source>
</evidence>
<dbReference type="EMBL" id="UYSL01021796">
    <property type="protein sequence ID" value="VDL79169.1"/>
    <property type="molecule type" value="Genomic_DNA"/>
</dbReference>
<dbReference type="OrthoDB" id="5805760at2759"/>
<reference evidence="1 2" key="2">
    <citation type="submission" date="2018-11" db="EMBL/GenBank/DDBJ databases">
        <authorList>
            <consortium name="Pathogen Informatics"/>
        </authorList>
    </citation>
    <scope>NUCLEOTIDE SEQUENCE [LARGE SCALE GENOMIC DNA]</scope>
</reference>
<dbReference type="InterPro" id="IPR033369">
    <property type="entry name" value="C19orf12"/>
</dbReference>
<dbReference type="WBParaSite" id="NBR_0001557401-mRNA-1">
    <property type="protein sequence ID" value="NBR_0001557401-mRNA-1"/>
    <property type="gene ID" value="NBR_0001557401"/>
</dbReference>
<evidence type="ECO:0000313" key="3">
    <source>
        <dbReference type="WBParaSite" id="NBR_0001557401-mRNA-1"/>
    </source>
</evidence>
<accession>A0A0N4YFN3</accession>
<evidence type="ECO:0000313" key="2">
    <source>
        <dbReference type="Proteomes" id="UP000271162"/>
    </source>
</evidence>
<organism evidence="3">
    <name type="scientific">Nippostrongylus brasiliensis</name>
    <name type="common">Rat hookworm</name>
    <dbReference type="NCBI Taxonomy" id="27835"/>
    <lineage>
        <taxon>Eukaryota</taxon>
        <taxon>Metazoa</taxon>
        <taxon>Ecdysozoa</taxon>
        <taxon>Nematoda</taxon>
        <taxon>Chromadorea</taxon>
        <taxon>Rhabditida</taxon>
        <taxon>Rhabditina</taxon>
        <taxon>Rhabditomorpha</taxon>
        <taxon>Strongyloidea</taxon>
        <taxon>Heligmosomidae</taxon>
        <taxon>Nippostrongylus</taxon>
    </lineage>
</organism>
<gene>
    <name evidence="1" type="ORF">NBR_LOCUS15575</name>
</gene>
<dbReference type="AlphaFoldDB" id="A0A0N4YFN3"/>
<dbReference type="Pfam" id="PF20721">
    <property type="entry name" value="C19orf12"/>
    <property type="match status" value="1"/>
</dbReference>
<name>A0A0N4YFN3_NIPBR</name>
<proteinExistence type="predicted"/>